<sequence length="523" mass="61189">MDFSDEKCEVCQIHSEFLITIPCDFEICTIHFPDLETEIQCPVCEKHYFSFDQCLKTAKNKLRITTLELEQKYLDFHERVNEYKLIKKDAKNYIYQRQSSVFAQIDLAKIQLKNNICQQIDENYLKLKNSYSQQLDDCIKELKIGLNSIRLDNLDSLEMLKFKSQQISIQNRQRFIDLRTKQLEQFNSKLSEIDSIFTKCDHIEFIPAHINLNFPNQIGLLKTKQNEKFNKDLNELKVSRTFNGHCDVVNCLVLNNIGNFLISSSYDGTIKLWNRESGHCLRTFTEHTKRVKCIRLYENKYIISSSNDKTIKIWDYIDNKCVQTLKGPDVITHCLEILENGKIICGDSDAKIRIWQIDSGNIVNVYNNAHESSIYNILLMSENLFLTCSADKKIKLWSFDSLKELKTFSKHEKYVWFMTKINSCEFLSASADGTIIHWNINEEENYVKIFNGRKDVLFRSIVYLENGDFLTSSDDGLVEKWNLTSNKSQEQIQCHQDSTYFMLITNDGNILTSSKDTTIKLWI</sequence>
<dbReference type="AlphaFoldDB" id="A0A813MGS7"/>
<dbReference type="InterPro" id="IPR020472">
    <property type="entry name" value="WD40_PAC1"/>
</dbReference>
<comment type="caution">
    <text evidence="4">The sequence shown here is derived from an EMBL/GenBank/DDBJ whole genome shotgun (WGS) entry which is preliminary data.</text>
</comment>
<dbReference type="GO" id="GO:0043130">
    <property type="term" value="F:ubiquitin binding"/>
    <property type="evidence" value="ECO:0007669"/>
    <property type="project" value="TreeGrafter"/>
</dbReference>
<dbReference type="Pfam" id="PF00400">
    <property type="entry name" value="WD40"/>
    <property type="match status" value="6"/>
</dbReference>
<evidence type="ECO:0000256" key="1">
    <source>
        <dbReference type="ARBA" id="ARBA00022574"/>
    </source>
</evidence>
<keyword evidence="1 3" id="KW-0853">WD repeat</keyword>
<evidence type="ECO:0000256" key="3">
    <source>
        <dbReference type="PROSITE-ProRule" id="PRU00221"/>
    </source>
</evidence>
<dbReference type="GO" id="GO:0005634">
    <property type="term" value="C:nucleus"/>
    <property type="evidence" value="ECO:0007669"/>
    <property type="project" value="TreeGrafter"/>
</dbReference>
<keyword evidence="5" id="KW-1185">Reference proteome</keyword>
<evidence type="ECO:0000313" key="4">
    <source>
        <dbReference type="EMBL" id="CAF0718673.1"/>
    </source>
</evidence>
<dbReference type="PRINTS" id="PR00320">
    <property type="entry name" value="GPROTEINBRPT"/>
</dbReference>
<dbReference type="Gene3D" id="2.130.10.10">
    <property type="entry name" value="YVTN repeat-like/Quinoprotein amine dehydrogenase"/>
    <property type="match status" value="2"/>
</dbReference>
<dbReference type="Proteomes" id="UP000663879">
    <property type="component" value="Unassembled WGS sequence"/>
</dbReference>
<organism evidence="4 5">
    <name type="scientific">Brachionus calyciflorus</name>
    <dbReference type="NCBI Taxonomy" id="104777"/>
    <lineage>
        <taxon>Eukaryota</taxon>
        <taxon>Metazoa</taxon>
        <taxon>Spiralia</taxon>
        <taxon>Gnathifera</taxon>
        <taxon>Rotifera</taxon>
        <taxon>Eurotatoria</taxon>
        <taxon>Monogononta</taxon>
        <taxon>Pseudotrocha</taxon>
        <taxon>Ploima</taxon>
        <taxon>Brachionidae</taxon>
        <taxon>Brachionus</taxon>
    </lineage>
</organism>
<dbReference type="GO" id="GO:0010992">
    <property type="term" value="P:ubiquitin recycling"/>
    <property type="evidence" value="ECO:0007669"/>
    <property type="project" value="TreeGrafter"/>
</dbReference>
<dbReference type="PANTHER" id="PTHR19849:SF1">
    <property type="entry name" value="F-BOX_WD REPEAT-CONTAINING PROTEIN 7"/>
    <property type="match status" value="1"/>
</dbReference>
<dbReference type="PROSITE" id="PS50294">
    <property type="entry name" value="WD_REPEATS_REGION"/>
    <property type="match status" value="2"/>
</dbReference>
<dbReference type="GO" id="GO:0005737">
    <property type="term" value="C:cytoplasm"/>
    <property type="evidence" value="ECO:0007669"/>
    <property type="project" value="TreeGrafter"/>
</dbReference>
<evidence type="ECO:0000313" key="5">
    <source>
        <dbReference type="Proteomes" id="UP000663879"/>
    </source>
</evidence>
<name>A0A813MGS7_9BILA</name>
<dbReference type="EMBL" id="CAJNOC010000141">
    <property type="protein sequence ID" value="CAF0718673.1"/>
    <property type="molecule type" value="Genomic_DNA"/>
</dbReference>
<evidence type="ECO:0000256" key="2">
    <source>
        <dbReference type="ARBA" id="ARBA00022737"/>
    </source>
</evidence>
<proteinExistence type="predicted"/>
<feature type="repeat" description="WD" evidence="3">
    <location>
        <begin position="242"/>
        <end position="283"/>
    </location>
</feature>
<dbReference type="SMART" id="SM00320">
    <property type="entry name" value="WD40"/>
    <property type="match status" value="7"/>
</dbReference>
<dbReference type="InterPro" id="IPR036322">
    <property type="entry name" value="WD40_repeat_dom_sf"/>
</dbReference>
<dbReference type="OrthoDB" id="8020218at2759"/>
<protein>
    <submittedName>
        <fullName evidence="4">Uncharacterized protein</fullName>
    </submittedName>
</protein>
<gene>
    <name evidence="4" type="ORF">OXX778_LOCUS1971</name>
</gene>
<dbReference type="InterPro" id="IPR015943">
    <property type="entry name" value="WD40/YVTN_repeat-like_dom_sf"/>
</dbReference>
<dbReference type="CDD" id="cd00200">
    <property type="entry name" value="WD40"/>
    <property type="match status" value="1"/>
</dbReference>
<dbReference type="PROSITE" id="PS50082">
    <property type="entry name" value="WD_REPEATS_2"/>
    <property type="match status" value="3"/>
</dbReference>
<accession>A0A813MGS7</accession>
<feature type="repeat" description="WD" evidence="3">
    <location>
        <begin position="367"/>
        <end position="407"/>
    </location>
</feature>
<dbReference type="InterPro" id="IPR001680">
    <property type="entry name" value="WD40_rpt"/>
</dbReference>
<dbReference type="GO" id="GO:0043161">
    <property type="term" value="P:proteasome-mediated ubiquitin-dependent protein catabolic process"/>
    <property type="evidence" value="ECO:0007669"/>
    <property type="project" value="TreeGrafter"/>
</dbReference>
<keyword evidence="2" id="KW-0677">Repeat</keyword>
<dbReference type="SUPFAM" id="SSF50978">
    <property type="entry name" value="WD40 repeat-like"/>
    <property type="match status" value="1"/>
</dbReference>
<feature type="repeat" description="WD" evidence="3">
    <location>
        <begin position="284"/>
        <end position="324"/>
    </location>
</feature>
<reference evidence="4" key="1">
    <citation type="submission" date="2021-02" db="EMBL/GenBank/DDBJ databases">
        <authorList>
            <person name="Nowell W R."/>
        </authorList>
    </citation>
    <scope>NUCLEOTIDE SEQUENCE</scope>
    <source>
        <strain evidence="4">Ploen Becks lab</strain>
    </source>
</reference>
<dbReference type="PANTHER" id="PTHR19849">
    <property type="entry name" value="PHOSPHOLIPASE A-2-ACTIVATING PROTEIN"/>
    <property type="match status" value="1"/>
</dbReference>